<dbReference type="GO" id="GO:0000166">
    <property type="term" value="F:nucleotide binding"/>
    <property type="evidence" value="ECO:0007669"/>
    <property type="project" value="InterPro"/>
</dbReference>
<dbReference type="InterPro" id="IPR036291">
    <property type="entry name" value="NAD(P)-bd_dom_sf"/>
</dbReference>
<feature type="domain" description="GFO/IDH/MocA-like oxidoreductase" evidence="2">
    <location>
        <begin position="181"/>
        <end position="314"/>
    </location>
</feature>
<dbReference type="RefSeq" id="WP_147191033.1">
    <property type="nucleotide sequence ID" value="NZ_CP042435.1"/>
</dbReference>
<accession>A0A5B8VBA9</accession>
<dbReference type="Proteomes" id="UP000321533">
    <property type="component" value="Chromosome"/>
</dbReference>
<feature type="domain" description="Gfo/Idh/MocA-like oxidoreductase N-terminal" evidence="1">
    <location>
        <begin position="36"/>
        <end position="165"/>
    </location>
</feature>
<dbReference type="PANTHER" id="PTHR43818:SF5">
    <property type="entry name" value="OXIDOREDUCTASE FAMILY PROTEIN"/>
    <property type="match status" value="1"/>
</dbReference>
<dbReference type="EMBL" id="CP042435">
    <property type="protein sequence ID" value="QEC68724.1"/>
    <property type="molecule type" value="Genomic_DNA"/>
</dbReference>
<dbReference type="InterPro" id="IPR050463">
    <property type="entry name" value="Gfo/Idh/MocA_oxidrdct_glycsds"/>
</dbReference>
<dbReference type="InterPro" id="IPR055170">
    <property type="entry name" value="GFO_IDH_MocA-like_dom"/>
</dbReference>
<dbReference type="AlphaFoldDB" id="A0A5B8VBA9"/>
<evidence type="ECO:0000259" key="1">
    <source>
        <dbReference type="Pfam" id="PF01408"/>
    </source>
</evidence>
<reference evidence="3 4" key="1">
    <citation type="journal article" date="2016" name="Int. J. Syst. Evol. Microbiol.">
        <title>Panacibacter ginsenosidivorans gen. nov., sp. nov., with ginsenoside converting activity isolated from soil of a ginseng field.</title>
        <authorList>
            <person name="Siddiqi M.Z."/>
            <person name="Muhammad Shafi S."/>
            <person name="Choi K.D."/>
            <person name="Im W.T."/>
        </authorList>
    </citation>
    <scope>NUCLEOTIDE SEQUENCE [LARGE SCALE GENOMIC DNA]</scope>
    <source>
        <strain evidence="3 4">Gsoil1550</strain>
    </source>
</reference>
<dbReference type="KEGG" id="pgin:FRZ67_15950"/>
<sequence length="426" mass="46406">MKKNNRRLFLKNAAVISGVSILKPSIVFGTKANSAIRLGIIGCGNRGTAVISSMVQNTNTAIVAMADIFEDKLQTALPKYNKLNTDKQMPAIAAANMYQGSKAYMQLLENKDVDSVHISTPAYAHVMFLEAAVASGKHVYCEKPVAPDTAGCKRALEVAGKVGSKQSVVIGFQIRHASPYVEMVKRIQRGDIGDIITVQLYYFSSGSEIHKPIGTSDDELRIRNHFHFNALSGGILLDQGIHMLDVCNWALNAHAINAIGRGGKKDPLPVGDAWNNYQVLYQYPNDINVSIHSTQMGPAFGDVCCRFLGTKGIAEAHYSGGVFINGDNAWDSGVARTEAEITPEQRTSGAFLSALGDADKNKEQHFISSIETGNYVNEIRSGVESTLTAILGREAAENNKPLTWDEVLTTNERMDPKLNLTQFDKK</sequence>
<proteinExistence type="predicted"/>
<dbReference type="InterPro" id="IPR000683">
    <property type="entry name" value="Gfo/Idh/MocA-like_OxRdtase_N"/>
</dbReference>
<dbReference type="SUPFAM" id="SSF55347">
    <property type="entry name" value="Glyceraldehyde-3-phosphate dehydrogenase-like, C-terminal domain"/>
    <property type="match status" value="1"/>
</dbReference>
<dbReference type="Gene3D" id="3.40.50.720">
    <property type="entry name" value="NAD(P)-binding Rossmann-like Domain"/>
    <property type="match status" value="1"/>
</dbReference>
<dbReference type="Gene3D" id="3.30.360.10">
    <property type="entry name" value="Dihydrodipicolinate Reductase, domain 2"/>
    <property type="match status" value="1"/>
</dbReference>
<evidence type="ECO:0000259" key="2">
    <source>
        <dbReference type="Pfam" id="PF22725"/>
    </source>
</evidence>
<protein>
    <submittedName>
        <fullName evidence="3">Gfo/Idh/MocA family oxidoreductase</fullName>
    </submittedName>
</protein>
<organism evidence="3 4">
    <name type="scientific">Panacibacter ginsenosidivorans</name>
    <dbReference type="NCBI Taxonomy" id="1813871"/>
    <lineage>
        <taxon>Bacteria</taxon>
        <taxon>Pseudomonadati</taxon>
        <taxon>Bacteroidota</taxon>
        <taxon>Chitinophagia</taxon>
        <taxon>Chitinophagales</taxon>
        <taxon>Chitinophagaceae</taxon>
        <taxon>Panacibacter</taxon>
    </lineage>
</organism>
<gene>
    <name evidence="3" type="ORF">FRZ67_15950</name>
</gene>
<dbReference type="SUPFAM" id="SSF51735">
    <property type="entry name" value="NAD(P)-binding Rossmann-fold domains"/>
    <property type="match status" value="1"/>
</dbReference>
<dbReference type="Pfam" id="PF01408">
    <property type="entry name" value="GFO_IDH_MocA"/>
    <property type="match status" value="1"/>
</dbReference>
<dbReference type="PANTHER" id="PTHR43818">
    <property type="entry name" value="BCDNA.GH03377"/>
    <property type="match status" value="1"/>
</dbReference>
<keyword evidence="4" id="KW-1185">Reference proteome</keyword>
<dbReference type="OrthoDB" id="9771072at2"/>
<evidence type="ECO:0000313" key="3">
    <source>
        <dbReference type="EMBL" id="QEC68724.1"/>
    </source>
</evidence>
<dbReference type="Pfam" id="PF22725">
    <property type="entry name" value="GFO_IDH_MocA_C3"/>
    <property type="match status" value="1"/>
</dbReference>
<name>A0A5B8VBA9_9BACT</name>
<evidence type="ECO:0000313" key="4">
    <source>
        <dbReference type="Proteomes" id="UP000321533"/>
    </source>
</evidence>